<evidence type="ECO:0000256" key="4">
    <source>
        <dbReference type="ARBA" id="ARBA00011959"/>
    </source>
</evidence>
<comment type="caution">
    <text evidence="7">The sequence shown here is derived from an EMBL/GenBank/DDBJ whole genome shotgun (WGS) entry which is preliminary data.</text>
</comment>
<dbReference type="Gene3D" id="3.30.70.260">
    <property type="match status" value="1"/>
</dbReference>
<reference evidence="7" key="1">
    <citation type="journal article" date="2023" name="Nat. Commun.">
        <title>Diploid and tetraploid genomes of Acorus and the evolution of monocots.</title>
        <authorList>
            <person name="Ma L."/>
            <person name="Liu K.W."/>
            <person name="Li Z."/>
            <person name="Hsiao Y.Y."/>
            <person name="Qi Y."/>
            <person name="Fu T."/>
            <person name="Tang G.D."/>
            <person name="Zhang D."/>
            <person name="Sun W.H."/>
            <person name="Liu D.K."/>
            <person name="Li Y."/>
            <person name="Chen G.Z."/>
            <person name="Liu X.D."/>
            <person name="Liao X.Y."/>
            <person name="Jiang Y.T."/>
            <person name="Yu X."/>
            <person name="Hao Y."/>
            <person name="Huang J."/>
            <person name="Zhao X.W."/>
            <person name="Ke S."/>
            <person name="Chen Y.Y."/>
            <person name="Wu W.L."/>
            <person name="Hsu J.L."/>
            <person name="Lin Y.F."/>
            <person name="Huang M.D."/>
            <person name="Li C.Y."/>
            <person name="Huang L."/>
            <person name="Wang Z.W."/>
            <person name="Zhao X."/>
            <person name="Zhong W.Y."/>
            <person name="Peng D.H."/>
            <person name="Ahmad S."/>
            <person name="Lan S."/>
            <person name="Zhang J.S."/>
            <person name="Tsai W.C."/>
            <person name="Van de Peer Y."/>
            <person name="Liu Z.J."/>
        </authorList>
    </citation>
    <scope>NUCLEOTIDE SEQUENCE</scope>
    <source>
        <strain evidence="7">SCP</strain>
    </source>
</reference>
<dbReference type="HAMAP" id="MF_00170">
    <property type="entry name" value="Rib_5P_isom_A"/>
    <property type="match status" value="1"/>
</dbReference>
<name>A0AAV9BU20_ACOGR</name>
<dbReference type="PANTHER" id="PTHR11934">
    <property type="entry name" value="RIBOSE-5-PHOSPHATE ISOMERASE"/>
    <property type="match status" value="1"/>
</dbReference>
<dbReference type="SUPFAM" id="SSF75445">
    <property type="entry name" value="D-ribose-5-phosphate isomerase (RpiA), lid domain"/>
    <property type="match status" value="1"/>
</dbReference>
<dbReference type="FunFam" id="3.30.70.260:FF:000018">
    <property type="entry name" value="Ribose-5-phosphate isomerase A"/>
    <property type="match status" value="1"/>
</dbReference>
<dbReference type="CDD" id="cd01398">
    <property type="entry name" value="RPI_A"/>
    <property type="match status" value="1"/>
</dbReference>
<protein>
    <recommendedName>
        <fullName evidence="4">ribose-5-phosphate isomerase</fullName>
        <ecNumber evidence="4">5.3.1.6</ecNumber>
    </recommendedName>
    <alternativeName>
        <fullName evidence="6">Phosphoriboisomerase</fullName>
    </alternativeName>
</protein>
<proteinExistence type="inferred from homology"/>
<evidence type="ECO:0000256" key="2">
    <source>
        <dbReference type="ARBA" id="ARBA00004988"/>
    </source>
</evidence>
<evidence type="ECO:0000256" key="1">
    <source>
        <dbReference type="ARBA" id="ARBA00001713"/>
    </source>
</evidence>
<dbReference type="FunFam" id="3.40.50.1360:FF:000001">
    <property type="entry name" value="Ribose-5-phosphate isomerase A"/>
    <property type="match status" value="1"/>
</dbReference>
<evidence type="ECO:0000313" key="8">
    <source>
        <dbReference type="Proteomes" id="UP001179952"/>
    </source>
</evidence>
<dbReference type="GO" id="GO:0009052">
    <property type="term" value="P:pentose-phosphate shunt, non-oxidative branch"/>
    <property type="evidence" value="ECO:0007669"/>
    <property type="project" value="InterPro"/>
</dbReference>
<dbReference type="InterPro" id="IPR037171">
    <property type="entry name" value="NagB/RpiA_transferase-like"/>
</dbReference>
<dbReference type="Gene3D" id="3.40.50.1360">
    <property type="match status" value="1"/>
</dbReference>
<dbReference type="NCBIfam" id="NF001924">
    <property type="entry name" value="PRK00702.1"/>
    <property type="match status" value="1"/>
</dbReference>
<evidence type="ECO:0000256" key="5">
    <source>
        <dbReference type="ARBA" id="ARBA00023235"/>
    </source>
</evidence>
<dbReference type="SUPFAM" id="SSF100950">
    <property type="entry name" value="NagB/RpiA/CoA transferase-like"/>
    <property type="match status" value="1"/>
</dbReference>
<organism evidence="7 8">
    <name type="scientific">Acorus gramineus</name>
    <name type="common">Dwarf sweet flag</name>
    <dbReference type="NCBI Taxonomy" id="55184"/>
    <lineage>
        <taxon>Eukaryota</taxon>
        <taxon>Viridiplantae</taxon>
        <taxon>Streptophyta</taxon>
        <taxon>Embryophyta</taxon>
        <taxon>Tracheophyta</taxon>
        <taxon>Spermatophyta</taxon>
        <taxon>Magnoliopsida</taxon>
        <taxon>Liliopsida</taxon>
        <taxon>Acoraceae</taxon>
        <taxon>Acorus</taxon>
    </lineage>
</organism>
<dbReference type="Proteomes" id="UP001179952">
    <property type="component" value="Unassembled WGS sequence"/>
</dbReference>
<dbReference type="InterPro" id="IPR004788">
    <property type="entry name" value="Ribose5P_isomerase_type_A"/>
</dbReference>
<evidence type="ECO:0000256" key="6">
    <source>
        <dbReference type="ARBA" id="ARBA00029734"/>
    </source>
</evidence>
<dbReference type="GO" id="GO:0005737">
    <property type="term" value="C:cytoplasm"/>
    <property type="evidence" value="ECO:0007669"/>
    <property type="project" value="TreeGrafter"/>
</dbReference>
<dbReference type="InterPro" id="IPR020672">
    <property type="entry name" value="Ribose5P_isomerase_typA_subgr"/>
</dbReference>
<accession>A0AAV9BU20</accession>
<dbReference type="NCBIfam" id="TIGR00021">
    <property type="entry name" value="rpiA"/>
    <property type="match status" value="1"/>
</dbReference>
<sequence>MQSVISFRSVFYGDQNGLQFTKTHQTIGRFRRKPSTLFVSAVSSETTLPEGHDMIKRALATRALERVKSGMVIGLGTGSTASLAIEELGKLIRQGKLKDVVGVGANYQSKVLARQFGVKTVDLNDVNQIDIAFDGVDEVDFNKNMLKGGGAAHTMQKVVDSVAKECIILADQSKVVLQFGSTCPVPVEVIPGAISPVLRRLVSLGGIPEIRSALRKDGPVITDLGNMIVDVSFPGGIQDPAELEKNINMIPGVVENGIVSGVATSVLVAVEDGAKIEVLDLSEFIKIIKNQAEVHT</sequence>
<dbReference type="Pfam" id="PF06026">
    <property type="entry name" value="Rib_5-P_isom_A"/>
    <property type="match status" value="1"/>
</dbReference>
<keyword evidence="8" id="KW-1185">Reference proteome</keyword>
<evidence type="ECO:0000313" key="7">
    <source>
        <dbReference type="EMBL" id="KAK1279974.1"/>
    </source>
</evidence>
<comment type="similarity">
    <text evidence="3">Belongs to the ribose 5-phosphate isomerase family.</text>
</comment>
<dbReference type="EC" id="5.3.1.6" evidence="4"/>
<dbReference type="GO" id="GO:0004751">
    <property type="term" value="F:ribose-5-phosphate isomerase activity"/>
    <property type="evidence" value="ECO:0007669"/>
    <property type="project" value="UniProtKB-EC"/>
</dbReference>
<dbReference type="PANTHER" id="PTHR11934:SF0">
    <property type="entry name" value="RIBOSE-5-PHOSPHATE ISOMERASE"/>
    <property type="match status" value="1"/>
</dbReference>
<keyword evidence="5 7" id="KW-0413">Isomerase</keyword>
<evidence type="ECO:0000256" key="3">
    <source>
        <dbReference type="ARBA" id="ARBA00008088"/>
    </source>
</evidence>
<comment type="pathway">
    <text evidence="2">Carbohydrate degradation; pentose phosphate pathway; D-ribose 5-phosphate from D-ribulose 5-phosphate (non-oxidative stage): step 1/1.</text>
</comment>
<dbReference type="EMBL" id="JAUJYN010000001">
    <property type="protein sequence ID" value="KAK1279974.1"/>
    <property type="molecule type" value="Genomic_DNA"/>
</dbReference>
<comment type="catalytic activity">
    <reaction evidence="1">
        <text>aldehydo-D-ribose 5-phosphate = D-ribulose 5-phosphate</text>
        <dbReference type="Rhea" id="RHEA:14657"/>
        <dbReference type="ChEBI" id="CHEBI:58121"/>
        <dbReference type="ChEBI" id="CHEBI:58273"/>
        <dbReference type="EC" id="5.3.1.6"/>
    </reaction>
</comment>
<dbReference type="AlphaFoldDB" id="A0AAV9BU20"/>
<gene>
    <name evidence="7" type="ORF">QJS04_geneDACA015018</name>
</gene>
<dbReference type="GO" id="GO:0006014">
    <property type="term" value="P:D-ribose metabolic process"/>
    <property type="evidence" value="ECO:0007669"/>
    <property type="project" value="TreeGrafter"/>
</dbReference>
<reference evidence="7" key="2">
    <citation type="submission" date="2023-06" db="EMBL/GenBank/DDBJ databases">
        <authorList>
            <person name="Ma L."/>
            <person name="Liu K.-W."/>
            <person name="Li Z."/>
            <person name="Hsiao Y.-Y."/>
            <person name="Qi Y."/>
            <person name="Fu T."/>
            <person name="Tang G."/>
            <person name="Zhang D."/>
            <person name="Sun W.-H."/>
            <person name="Liu D.-K."/>
            <person name="Li Y."/>
            <person name="Chen G.-Z."/>
            <person name="Liu X.-D."/>
            <person name="Liao X.-Y."/>
            <person name="Jiang Y.-T."/>
            <person name="Yu X."/>
            <person name="Hao Y."/>
            <person name="Huang J."/>
            <person name="Zhao X.-W."/>
            <person name="Ke S."/>
            <person name="Chen Y.-Y."/>
            <person name="Wu W.-L."/>
            <person name="Hsu J.-L."/>
            <person name="Lin Y.-F."/>
            <person name="Huang M.-D."/>
            <person name="Li C.-Y."/>
            <person name="Huang L."/>
            <person name="Wang Z.-W."/>
            <person name="Zhao X."/>
            <person name="Zhong W.-Y."/>
            <person name="Peng D.-H."/>
            <person name="Ahmad S."/>
            <person name="Lan S."/>
            <person name="Zhang J.-S."/>
            <person name="Tsai W.-C."/>
            <person name="Van De Peer Y."/>
            <person name="Liu Z.-J."/>
        </authorList>
    </citation>
    <scope>NUCLEOTIDE SEQUENCE</scope>
    <source>
        <strain evidence="7">SCP</strain>
        <tissue evidence="7">Leaves</tissue>
    </source>
</reference>